<dbReference type="AlphaFoldDB" id="A0A0A0BCU4"/>
<dbReference type="STRING" id="1408250.Q760_14840"/>
<feature type="region of interest" description="Disordered" evidence="1">
    <location>
        <begin position="57"/>
        <end position="76"/>
    </location>
</feature>
<dbReference type="EMBL" id="AXNT01000006">
    <property type="protein sequence ID" value="KGM03724.1"/>
    <property type="molecule type" value="Genomic_DNA"/>
</dbReference>
<keyword evidence="2" id="KW-0812">Transmembrane</keyword>
<evidence type="ECO:0000256" key="2">
    <source>
        <dbReference type="SAM" id="Phobius"/>
    </source>
</evidence>
<keyword evidence="2" id="KW-0472">Membrane</keyword>
<dbReference type="Pfam" id="PF20059">
    <property type="entry name" value="DUF6458"/>
    <property type="match status" value="1"/>
</dbReference>
<dbReference type="RefSeq" id="WP_034624753.1">
    <property type="nucleotide sequence ID" value="NZ_AXNT01000006.1"/>
</dbReference>
<sequence>MGIGGGITLIVLGAILAFAVQDSISGIDLTMIGYICLGAGILALILTLALNAQRQKTTNHTVVERHDGTAPPPPTY</sequence>
<keyword evidence="5" id="KW-1185">Reference proteome</keyword>
<evidence type="ECO:0000313" key="4">
    <source>
        <dbReference type="EMBL" id="KGM03724.1"/>
    </source>
</evidence>
<comment type="caution">
    <text evidence="4">The sequence shown here is derived from an EMBL/GenBank/DDBJ whole genome shotgun (WGS) entry which is preliminary data.</text>
</comment>
<proteinExistence type="predicted"/>
<accession>A0A0A0BCU4</accession>
<dbReference type="InterPro" id="IPR045597">
    <property type="entry name" value="DUF6458"/>
</dbReference>
<name>A0A0A0BCU4_9CELL</name>
<reference evidence="4 5" key="1">
    <citation type="submission" date="2013-10" db="EMBL/GenBank/DDBJ databases">
        <authorList>
            <person name="Wang G."/>
            <person name="Zhuang W."/>
        </authorList>
    </citation>
    <scope>NUCLEOTIDE SEQUENCE [LARGE SCALE GENOMIC DNA]</scope>
    <source>
        <strain evidence="4 5">DSM 20118</strain>
    </source>
</reference>
<dbReference type="Proteomes" id="UP000029833">
    <property type="component" value="Unassembled WGS sequence"/>
</dbReference>
<gene>
    <name evidence="4" type="ORF">Q760_14840</name>
</gene>
<keyword evidence="2" id="KW-1133">Transmembrane helix</keyword>
<evidence type="ECO:0000256" key="1">
    <source>
        <dbReference type="SAM" id="MobiDB-lite"/>
    </source>
</evidence>
<organism evidence="4 5">
    <name type="scientific">Cellulomonas cellasea DSM 20118</name>
    <dbReference type="NCBI Taxonomy" id="1408250"/>
    <lineage>
        <taxon>Bacteria</taxon>
        <taxon>Bacillati</taxon>
        <taxon>Actinomycetota</taxon>
        <taxon>Actinomycetes</taxon>
        <taxon>Micrococcales</taxon>
        <taxon>Cellulomonadaceae</taxon>
        <taxon>Cellulomonas</taxon>
    </lineage>
</organism>
<evidence type="ECO:0000313" key="5">
    <source>
        <dbReference type="Proteomes" id="UP000029833"/>
    </source>
</evidence>
<protein>
    <recommendedName>
        <fullName evidence="3">DUF6458 domain-containing protein</fullName>
    </recommendedName>
</protein>
<evidence type="ECO:0000259" key="3">
    <source>
        <dbReference type="Pfam" id="PF20059"/>
    </source>
</evidence>
<feature type="transmembrane region" description="Helical" evidence="2">
    <location>
        <begin position="29"/>
        <end position="50"/>
    </location>
</feature>
<feature type="domain" description="DUF6458" evidence="3">
    <location>
        <begin position="1"/>
        <end position="69"/>
    </location>
</feature>